<organism evidence="5 6">
    <name type="scientific">Hymenobacter tibetensis</name>
    <dbReference type="NCBI Taxonomy" id="497967"/>
    <lineage>
        <taxon>Bacteria</taxon>
        <taxon>Pseudomonadati</taxon>
        <taxon>Bacteroidota</taxon>
        <taxon>Cytophagia</taxon>
        <taxon>Cytophagales</taxon>
        <taxon>Hymenobacteraceae</taxon>
        <taxon>Hymenobacter</taxon>
    </lineage>
</organism>
<dbReference type="InterPro" id="IPR001434">
    <property type="entry name" value="OmcB-like_DUF11"/>
</dbReference>
<evidence type="ECO:0000313" key="5">
    <source>
        <dbReference type="EMBL" id="UOG76757.1"/>
    </source>
</evidence>
<evidence type="ECO:0000256" key="1">
    <source>
        <dbReference type="SAM" id="MobiDB-lite"/>
    </source>
</evidence>
<dbReference type="RefSeq" id="WP_243801930.1">
    <property type="nucleotide sequence ID" value="NZ_CP094669.1"/>
</dbReference>
<reference evidence="5 6" key="1">
    <citation type="submission" date="2022-03" db="EMBL/GenBank/DDBJ databases">
        <title>Hymenobactersp. isolated from the air.</title>
        <authorList>
            <person name="Won M."/>
            <person name="Kwon S.-W."/>
        </authorList>
    </citation>
    <scope>NUCLEOTIDE SEQUENCE [LARGE SCALE GENOMIC DNA]</scope>
    <source>
        <strain evidence="5 6">KACC 21982</strain>
    </source>
</reference>
<dbReference type="InterPro" id="IPR026444">
    <property type="entry name" value="Secre_tail"/>
</dbReference>
<dbReference type="Gene3D" id="2.60.120.200">
    <property type="match status" value="1"/>
</dbReference>
<dbReference type="Pfam" id="PF17892">
    <property type="entry name" value="Cadherin_5"/>
    <property type="match status" value="1"/>
</dbReference>
<feature type="domain" description="DUF11" evidence="2">
    <location>
        <begin position="457"/>
        <end position="565"/>
    </location>
</feature>
<feature type="domain" description="Secretion system C-terminal sorting" evidence="4">
    <location>
        <begin position="1351"/>
        <end position="1417"/>
    </location>
</feature>
<dbReference type="Pfam" id="PF18962">
    <property type="entry name" value="Por_Secre_tail"/>
    <property type="match status" value="1"/>
</dbReference>
<feature type="domain" description="Cadherin-like" evidence="3">
    <location>
        <begin position="372"/>
        <end position="429"/>
    </location>
</feature>
<dbReference type="Gene3D" id="2.60.40.10">
    <property type="entry name" value="Immunoglobulins"/>
    <property type="match status" value="1"/>
</dbReference>
<dbReference type="InterPro" id="IPR041690">
    <property type="entry name" value="Cadherin_5"/>
</dbReference>
<dbReference type="SUPFAM" id="SSF49899">
    <property type="entry name" value="Concanavalin A-like lectins/glucanases"/>
    <property type="match status" value="1"/>
</dbReference>
<proteinExistence type="predicted"/>
<dbReference type="Pfam" id="PF01345">
    <property type="entry name" value="DUF11"/>
    <property type="match status" value="1"/>
</dbReference>
<feature type="region of interest" description="Disordered" evidence="1">
    <location>
        <begin position="818"/>
        <end position="861"/>
    </location>
</feature>
<dbReference type="InterPro" id="IPR013783">
    <property type="entry name" value="Ig-like_fold"/>
</dbReference>
<feature type="compositionally biased region" description="Gly residues" evidence="1">
    <location>
        <begin position="844"/>
        <end position="861"/>
    </location>
</feature>
<dbReference type="NCBIfam" id="TIGR04183">
    <property type="entry name" value="Por_Secre_tail"/>
    <property type="match status" value="1"/>
</dbReference>
<sequence length="1425" mass="143635">MEDLNMYRSVIGLKLINDVENVLNYPLSSYHNLYYMKTLFLPLSRIRSWLNSSSRALLPAALALGLAQHAQAQSTFPRFEAFTSNTVTDFRLGGSPNPATLTGTSSTDTNGFLRLTDASTFQSGFIIDQRSFPAPQGFSISFEFFSHSGTGADGFSVFLVDADKTTGASFTPGAPGGALGYTQRDAGPVSNGVPNGYIGIGIDEFGNFANPGEGRIGGPGVRADAVSIRGSGNGSTGYAYIAGSGTLPFSLDVGAAGRVTNPSNPNYRRAYIDVIPQGTAPNITYKITVRIQHGNAVTTAIDNVTVTTPPQNLRIGFAGSTGGNTNVHEIRNLSVVQSPIANDDLAGTIYNQPVTFNALNNDQFFGSNFKLGSVDLDITTPTVDSIRTVTAGTFKANRNGTVTFTPSGTFAGVVTIPYLMQDVAGSTPTAPNPQYFSNPANITIIVEGADLATSVSGPASANPGSRITYTVNTSNLGTQVATNVVPIIRLPTGLSNVVVPNGSYDSTSGIVTFGTIATLTPTDAPVFNTVTFTVPVSGPITSTATFQTPPAIPDPVASNNAATITTVVTGVADIATACATPGKDGPGALNASTSPNTYYPGVSVGTANGTSTITVGVARTGAGTAATAVAVNDLVLIMQMQGADITTTATSDTYGTVTANNNYTAGKYEYAIVRGVAAGTGNERVLTLAKTLTNTYSTLANTTTAGQRRFQVIRIPQYSSLSISSGVTGANWDGNTGGVLALDVAGRTTFATGSSLSMSARGFRGGGASIAGTVASTSAYASASDQGHGSKGEGTAGTPFRIFNGTAIAQATPTTGYPIGSHAAGAPGNAGGGATDRSTTNSGNAGGGGGSNGGNGGTGGYGSTGNNSAGGLRAIGGRNVSDVATASRIFMGGGGGSGSVNTGDNATLASGAVGGGIIIFRTGLVSGTGTIAANGGTAASTNTTQGGGGGGAGGTIIVLASPPGNEASGLNGLTVSAIGGAGGSVNNGNNDNSYGPGGGGGGGYIYTNSALAGSNVDGGANGVTNDGSRSNSIAYGAGPGTAGVASTDTAPTSTATIAGASSCLPVLSMALATSTPNVVRPNGTTVNPAVYTLTVSNTGGAATDVSAQVSMNALFGYDNTFAPVAVQTTADGTTSPVTIGGTLPSNGVSTPTFSGLSIPAGASLRITFRATIATSAVNNFAYQASGRVNYTNPLRTVEATTTTISPGNNYTGSASTSTALGTAGGNNYTGTSTAEDVTITRPLPVELKRFDVAASGLNAELTWATASELQNDHFNIERSLDGKNFERIHVVKGQGTSPKEVAYRYTDAGAGRLSLKPIYYRLQQVDLDGNSSYSPVRIVKFERGTKAAIALYPNPHQGTATLDLTALPTLDSQVEVMDISGRLVGKFQLLGGLQHPLDLHALPLGSYLVRVRNAETVVTLPMIRN</sequence>
<evidence type="ECO:0000259" key="3">
    <source>
        <dbReference type="Pfam" id="PF17892"/>
    </source>
</evidence>
<dbReference type="Proteomes" id="UP000831113">
    <property type="component" value="Chromosome"/>
</dbReference>
<evidence type="ECO:0000259" key="4">
    <source>
        <dbReference type="Pfam" id="PF18962"/>
    </source>
</evidence>
<gene>
    <name evidence="5" type="ORF">MTX78_09180</name>
</gene>
<dbReference type="InterPro" id="IPR013320">
    <property type="entry name" value="ConA-like_dom_sf"/>
</dbReference>
<evidence type="ECO:0000259" key="2">
    <source>
        <dbReference type="Pfam" id="PF01345"/>
    </source>
</evidence>
<keyword evidence="6" id="KW-1185">Reference proteome</keyword>
<name>A0ABY4D3H6_9BACT</name>
<protein>
    <submittedName>
        <fullName evidence="5">Cadherin-like domain-containing protein</fullName>
    </submittedName>
</protein>
<accession>A0ABY4D3H6</accession>
<dbReference type="EMBL" id="CP094669">
    <property type="protein sequence ID" value="UOG76757.1"/>
    <property type="molecule type" value="Genomic_DNA"/>
</dbReference>
<evidence type="ECO:0000313" key="6">
    <source>
        <dbReference type="Proteomes" id="UP000831113"/>
    </source>
</evidence>